<organism evidence="1 2">
    <name type="scientific">Streptomyces hazeniae</name>
    <dbReference type="NCBI Taxonomy" id="3075538"/>
    <lineage>
        <taxon>Bacteria</taxon>
        <taxon>Bacillati</taxon>
        <taxon>Actinomycetota</taxon>
        <taxon>Actinomycetes</taxon>
        <taxon>Kitasatosporales</taxon>
        <taxon>Streptomycetaceae</taxon>
        <taxon>Streptomyces</taxon>
    </lineage>
</organism>
<dbReference type="Proteomes" id="UP001183414">
    <property type="component" value="Unassembled WGS sequence"/>
</dbReference>
<evidence type="ECO:0000313" key="1">
    <source>
        <dbReference type="EMBL" id="MDT0380597.1"/>
    </source>
</evidence>
<gene>
    <name evidence="1" type="ORF">RM572_17730</name>
</gene>
<reference evidence="2" key="1">
    <citation type="submission" date="2023-07" db="EMBL/GenBank/DDBJ databases">
        <title>30 novel species of actinomycetes from the DSMZ collection.</title>
        <authorList>
            <person name="Nouioui I."/>
        </authorList>
    </citation>
    <scope>NUCLEOTIDE SEQUENCE [LARGE SCALE GENOMIC DNA]</scope>
    <source>
        <strain evidence="2">DSM 42041</strain>
    </source>
</reference>
<comment type="caution">
    <text evidence="1">The sequence shown here is derived from an EMBL/GenBank/DDBJ whole genome shotgun (WGS) entry which is preliminary data.</text>
</comment>
<name>A0ABU2NX84_9ACTN</name>
<accession>A0ABU2NX84</accession>
<evidence type="ECO:0000313" key="2">
    <source>
        <dbReference type="Proteomes" id="UP001183414"/>
    </source>
</evidence>
<dbReference type="RefSeq" id="WP_311674346.1">
    <property type="nucleotide sequence ID" value="NZ_JAVREQ010000016.1"/>
</dbReference>
<proteinExistence type="predicted"/>
<keyword evidence="2" id="KW-1185">Reference proteome</keyword>
<sequence length="57" mass="6230">MNAEMHTGMTAADYRARAAGLLTARHRDDLPAKYIEQAAVWAQLAQAAAISETKQED</sequence>
<dbReference type="EMBL" id="JAVREQ010000016">
    <property type="protein sequence ID" value="MDT0380597.1"/>
    <property type="molecule type" value="Genomic_DNA"/>
</dbReference>
<protein>
    <submittedName>
        <fullName evidence="1">Uncharacterized protein</fullName>
    </submittedName>
</protein>